<comment type="caution">
    <text evidence="2">The sequence shown here is derived from an EMBL/GenBank/DDBJ whole genome shotgun (WGS) entry which is preliminary data.</text>
</comment>
<proteinExistence type="predicted"/>
<protein>
    <submittedName>
        <fullName evidence="2">ANTAR domain-containing response regulator</fullName>
    </submittedName>
</protein>
<gene>
    <name evidence="2" type="ORF">ACGRQ9_14815</name>
</gene>
<dbReference type="SMART" id="SM01012">
    <property type="entry name" value="ANTAR"/>
    <property type="match status" value="1"/>
</dbReference>
<dbReference type="Gene3D" id="1.10.10.10">
    <property type="entry name" value="Winged helix-like DNA-binding domain superfamily/Winged helix DNA-binding domain"/>
    <property type="match status" value="1"/>
</dbReference>
<keyword evidence="3" id="KW-1185">Reference proteome</keyword>
<accession>A0ABW7J0C2</accession>
<name>A0ABW7J0C2_9VIBR</name>
<feature type="domain" description="ANTAR" evidence="1">
    <location>
        <begin position="145"/>
        <end position="206"/>
    </location>
</feature>
<dbReference type="SUPFAM" id="SSF52172">
    <property type="entry name" value="CheY-like"/>
    <property type="match status" value="1"/>
</dbReference>
<evidence type="ECO:0000259" key="1">
    <source>
        <dbReference type="PROSITE" id="PS50921"/>
    </source>
</evidence>
<evidence type="ECO:0000313" key="3">
    <source>
        <dbReference type="Proteomes" id="UP001607151"/>
    </source>
</evidence>
<dbReference type="PROSITE" id="PS50921">
    <property type="entry name" value="ANTAR"/>
    <property type="match status" value="1"/>
</dbReference>
<dbReference type="InterPro" id="IPR036388">
    <property type="entry name" value="WH-like_DNA-bd_sf"/>
</dbReference>
<evidence type="ECO:0000313" key="2">
    <source>
        <dbReference type="EMBL" id="MFH0266715.1"/>
    </source>
</evidence>
<dbReference type="Pfam" id="PF03861">
    <property type="entry name" value="ANTAR"/>
    <property type="match status" value="1"/>
</dbReference>
<dbReference type="EMBL" id="JBIHSN010000003">
    <property type="protein sequence ID" value="MFH0266715.1"/>
    <property type="molecule type" value="Genomic_DNA"/>
</dbReference>
<dbReference type="InterPro" id="IPR005561">
    <property type="entry name" value="ANTAR"/>
</dbReference>
<sequence length="214" mass="23774">MAQPLLPNQSLLPSQASPNDTILISKNTPLIVCCDNTAQQVKLCAQLAQDFEDITACSLKQLPERVQHQPNACLVVSWQKPCGELACVIEFANKKSLPLLLLTQHLNHNDAHYLAGSNGYALLPLATEGSLMGWLQYAQNIRLTEIAQTQIIHKLTQKLDDRKYVDQAKGLLMKLHHLDEQQAYQALRTSAMKNSQTLGQVARNLISTLENLSL</sequence>
<reference evidence="2 3" key="1">
    <citation type="submission" date="2024-10" db="EMBL/GenBank/DDBJ databases">
        <authorList>
            <person name="Yibar A."/>
            <person name="Saticioglu I.B."/>
            <person name="Duman M."/>
            <person name="Ajmi N."/>
            <person name="Gurler F."/>
            <person name="Ay H."/>
            <person name="Onuk E."/>
            <person name="Guler S."/>
            <person name="Romalde J.L."/>
        </authorList>
    </citation>
    <scope>NUCLEOTIDE SEQUENCE [LARGE SCALE GENOMIC DNA]</scope>
    <source>
        <strain evidence="2 3">14-MA-B</strain>
    </source>
</reference>
<dbReference type="RefSeq" id="WP_394608380.1">
    <property type="nucleotide sequence ID" value="NZ_JBIHSJ010000004.1"/>
</dbReference>
<dbReference type="InterPro" id="IPR011006">
    <property type="entry name" value="CheY-like_superfamily"/>
</dbReference>
<dbReference type="Proteomes" id="UP001607151">
    <property type="component" value="Unassembled WGS sequence"/>
</dbReference>
<organism evidence="2 3">
    <name type="scientific">Vibrio rumoiensis</name>
    <dbReference type="NCBI Taxonomy" id="76258"/>
    <lineage>
        <taxon>Bacteria</taxon>
        <taxon>Pseudomonadati</taxon>
        <taxon>Pseudomonadota</taxon>
        <taxon>Gammaproteobacteria</taxon>
        <taxon>Vibrionales</taxon>
        <taxon>Vibrionaceae</taxon>
        <taxon>Vibrio</taxon>
    </lineage>
</organism>